<evidence type="ECO:0000313" key="1">
    <source>
        <dbReference type="EMBL" id="CCO25343.1"/>
    </source>
</evidence>
<reference evidence="1 2" key="1">
    <citation type="submission" date="2012-10" db="EMBL/GenBank/DDBJ databases">
        <authorList>
            <person name="Genoscope - CEA"/>
        </authorList>
    </citation>
    <scope>NUCLEOTIDE SEQUENCE [LARGE SCALE GENOMIC DNA]</scope>
    <source>
        <strain evidence="2">AM13 / DSM 14728</strain>
    </source>
</reference>
<proteinExistence type="predicted"/>
<name>L0REY4_9BACT</name>
<evidence type="ECO:0000313" key="2">
    <source>
        <dbReference type="Proteomes" id="UP000010808"/>
    </source>
</evidence>
<dbReference type="STRING" id="1121451.DESAM_23076"/>
<accession>L0REY4</accession>
<dbReference type="Proteomes" id="UP000010808">
    <property type="component" value="Chromosome"/>
</dbReference>
<organism evidence="1 2">
    <name type="scientific">Maridesulfovibrio hydrothermalis AM13 = DSM 14728</name>
    <dbReference type="NCBI Taxonomy" id="1121451"/>
    <lineage>
        <taxon>Bacteria</taxon>
        <taxon>Pseudomonadati</taxon>
        <taxon>Thermodesulfobacteriota</taxon>
        <taxon>Desulfovibrionia</taxon>
        <taxon>Desulfovibrionales</taxon>
        <taxon>Desulfovibrionaceae</taxon>
        <taxon>Maridesulfovibrio</taxon>
    </lineage>
</organism>
<protein>
    <submittedName>
        <fullName evidence="1">Uncharacterized protein</fullName>
    </submittedName>
</protein>
<keyword evidence="2" id="KW-1185">Reference proteome</keyword>
<dbReference type="OrthoDB" id="5456680at2"/>
<dbReference type="HOGENOM" id="CLU_2092822_0_0_7"/>
<dbReference type="KEGG" id="dhy:DESAM_23076"/>
<dbReference type="AlphaFoldDB" id="L0REY4"/>
<sequence length="117" mass="13014">MSIHHNPQTTEAQVKIAQVMAGESAILHELDFQDVAISANAVRTLKKAAIAVMQRFMPGSRPETLTNSQAVAFFIDRVFWDQDTKGLVLCADIAQRSFCIPIPSDHWHLKDDLGVIQ</sequence>
<dbReference type="PATRIC" id="fig|1121451.3.peg.3280"/>
<dbReference type="eggNOG" id="ENOG5031GQV">
    <property type="taxonomic scope" value="Bacteria"/>
</dbReference>
<dbReference type="EMBL" id="FO203522">
    <property type="protein sequence ID" value="CCO25343.1"/>
    <property type="molecule type" value="Genomic_DNA"/>
</dbReference>
<gene>
    <name evidence="1" type="ORF">DESAM_23076</name>
</gene>
<dbReference type="RefSeq" id="WP_015337940.1">
    <property type="nucleotide sequence ID" value="NC_020055.1"/>
</dbReference>